<organism evidence="3 4">
    <name type="scientific">Coraliomargarita algicola</name>
    <dbReference type="NCBI Taxonomy" id="3092156"/>
    <lineage>
        <taxon>Bacteria</taxon>
        <taxon>Pseudomonadati</taxon>
        <taxon>Verrucomicrobiota</taxon>
        <taxon>Opitutia</taxon>
        <taxon>Puniceicoccales</taxon>
        <taxon>Coraliomargaritaceae</taxon>
        <taxon>Coraliomargarita</taxon>
    </lineage>
</organism>
<feature type="region of interest" description="Disordered" evidence="1">
    <location>
        <begin position="926"/>
        <end position="973"/>
    </location>
</feature>
<accession>A0ABZ0RIJ5</accession>
<keyword evidence="4" id="KW-1185">Reference proteome</keyword>
<feature type="region of interest" description="Disordered" evidence="1">
    <location>
        <begin position="113"/>
        <end position="141"/>
    </location>
</feature>
<sequence>MKTLIRIFLALFVFLVIAVGLGYFVVTRPAVQKKLVESQLPAGSSIKFVQVTPGSLELTDLNLRLEDGTTAKLDRLYSQFSLVAALFNDTIELRGLQIDGLVVKLPEAVAATAPSESPTAGSAPSAPAASSETPESATASAQSPLDALYDLGDLSLLFDIDSVQLNGALIDASRNRYVFDLKSDSLAPGRQTTVESTLKLESQQVLQGGLKDFASHARLIFTQKQSGGFEQVRVESQTSGSDVNGGDLLSVSQTLELSINGFEKSASIALNFSADLPQPEVFAPELIGLQGLSLRGELQATAAGNALSLQTADLNAASKGSTVALVKLKQSLNLGGEQQFTGELMQVDLIHLPLTWLNPWLSNGLQVSGEPFSAQIVLSGQSHGALEVKTLSPLQIGPFSLYQNQGALLDEVSLRMNPIVRVDADQTLHFDLDEFQLLDRYGAVISGTASGYKSPSANASPLAGLQTKAQFDIGLSELLQQPALVGMASVLAGQARVNIEVDGEAEYPAQLQAQIIGLRARDLPGSRQDYRLAAQLKQNGSGSYVIGSNFQAGSEREPSTSLQLAGQAQLEKQPMTFKLDLTGARILQADIDLLLAALQSRGTATNSSNMSESPALPPSTSPVATTPTRTGSNRESTMSQSPAWADLDGEVGIKLDAITLQSGHTITGVNASAKISEALLAVRDLEANLQGGSLDGSAQVAFDPNAEHAYRVSSALSFQNFDPAIFSKKSSGSFPVQGLFDGHFNLTGAGESLEQAFEDSEADLLVSGREGVLTAFELDERSQLGLIGASILGQSLNRPGITAMAEAVPYFKNMKFSNFTLKLSREQDKKVRIPELRFVGDNLLIDGAGVIAASSLSEVLSQPLDLTLGLGAKGRLVDYLETLQLLGPNTNADGFRTWNQDIKIGGSLGDPNTSALKDLLNNAARSALSKSEKTPTTTPSNTLIPGQNTEGQELDAVPQEKKKTKDEKRRDDIEMGLDLLNSVFG</sequence>
<proteinExistence type="predicted"/>
<evidence type="ECO:0000256" key="1">
    <source>
        <dbReference type="SAM" id="MobiDB-lite"/>
    </source>
</evidence>
<evidence type="ECO:0000313" key="3">
    <source>
        <dbReference type="EMBL" id="WPJ95298.1"/>
    </source>
</evidence>
<feature type="compositionally biased region" description="Low complexity" evidence="1">
    <location>
        <begin position="621"/>
        <end position="630"/>
    </location>
</feature>
<evidence type="ECO:0000256" key="2">
    <source>
        <dbReference type="SAM" id="Phobius"/>
    </source>
</evidence>
<feature type="compositionally biased region" description="Polar residues" evidence="1">
    <location>
        <begin position="631"/>
        <end position="641"/>
    </location>
</feature>
<keyword evidence="2" id="KW-0812">Transmembrane</keyword>
<keyword evidence="2" id="KW-0472">Membrane</keyword>
<gene>
    <name evidence="3" type="ORF">SH580_17905</name>
</gene>
<feature type="compositionally biased region" description="Basic and acidic residues" evidence="1">
    <location>
        <begin position="958"/>
        <end position="973"/>
    </location>
</feature>
<protein>
    <submittedName>
        <fullName evidence="3">AsmA family protein</fullName>
    </submittedName>
</protein>
<feature type="region of interest" description="Disordered" evidence="1">
    <location>
        <begin position="604"/>
        <end position="641"/>
    </location>
</feature>
<dbReference type="Proteomes" id="UP001324993">
    <property type="component" value="Chromosome"/>
</dbReference>
<evidence type="ECO:0000313" key="4">
    <source>
        <dbReference type="Proteomes" id="UP001324993"/>
    </source>
</evidence>
<keyword evidence="2" id="KW-1133">Transmembrane helix</keyword>
<name>A0ABZ0RIJ5_9BACT</name>
<feature type="compositionally biased region" description="Polar residues" evidence="1">
    <location>
        <begin position="940"/>
        <end position="951"/>
    </location>
</feature>
<dbReference type="EMBL" id="CP138858">
    <property type="protein sequence ID" value="WPJ95298.1"/>
    <property type="molecule type" value="Genomic_DNA"/>
</dbReference>
<feature type="transmembrane region" description="Helical" evidence="2">
    <location>
        <begin position="7"/>
        <end position="26"/>
    </location>
</feature>
<dbReference type="RefSeq" id="WP_319832190.1">
    <property type="nucleotide sequence ID" value="NZ_CP138858.1"/>
</dbReference>
<reference evidence="3 4" key="1">
    <citation type="submission" date="2023-11" db="EMBL/GenBank/DDBJ databases">
        <title>Coraliomargarita sp. nov., isolated from marine algae.</title>
        <authorList>
            <person name="Lee J.K."/>
            <person name="Baek J.H."/>
            <person name="Kim J.M."/>
            <person name="Choi D.G."/>
            <person name="Jeon C.O."/>
        </authorList>
    </citation>
    <scope>NUCLEOTIDE SEQUENCE [LARGE SCALE GENOMIC DNA]</scope>
    <source>
        <strain evidence="3 4">J2-16</strain>
    </source>
</reference>